<evidence type="ECO:0000259" key="1">
    <source>
        <dbReference type="Pfam" id="PF11823"/>
    </source>
</evidence>
<name>A0A1T5CQX6_9BACT</name>
<proteinExistence type="predicted"/>
<dbReference type="Proteomes" id="UP000190852">
    <property type="component" value="Unassembled WGS sequence"/>
</dbReference>
<feature type="domain" description="Putative Se/S carrier protein-like" evidence="1">
    <location>
        <begin position="8"/>
        <end position="69"/>
    </location>
</feature>
<dbReference type="RefSeq" id="WP_079683542.1">
    <property type="nucleotide sequence ID" value="NZ_FUYQ01000013.1"/>
</dbReference>
<gene>
    <name evidence="2" type="ORF">SAMN05660349_02043</name>
</gene>
<organism evidence="2 3">
    <name type="scientific">Parabacteroides chartae</name>
    <dbReference type="NCBI Taxonomy" id="1037355"/>
    <lineage>
        <taxon>Bacteria</taxon>
        <taxon>Pseudomonadati</taxon>
        <taxon>Bacteroidota</taxon>
        <taxon>Bacteroidia</taxon>
        <taxon>Bacteroidales</taxon>
        <taxon>Tannerellaceae</taxon>
        <taxon>Parabacteroides</taxon>
    </lineage>
</organism>
<accession>A0A1T5CQX6</accession>
<reference evidence="3" key="1">
    <citation type="submission" date="2017-02" db="EMBL/GenBank/DDBJ databases">
        <authorList>
            <person name="Varghese N."/>
            <person name="Submissions S."/>
        </authorList>
    </citation>
    <scope>NUCLEOTIDE SEQUENCE [LARGE SCALE GENOMIC DNA]</scope>
    <source>
        <strain evidence="3">DSM 24967</strain>
    </source>
</reference>
<dbReference type="Pfam" id="PF11823">
    <property type="entry name" value="Se_S_carrier"/>
    <property type="match status" value="1"/>
</dbReference>
<keyword evidence="3" id="KW-1185">Reference proteome</keyword>
<dbReference type="InterPro" id="IPR021778">
    <property type="entry name" value="Se/S_carrier-like"/>
</dbReference>
<dbReference type="AlphaFoldDB" id="A0A1T5CQX6"/>
<evidence type="ECO:0000313" key="2">
    <source>
        <dbReference type="EMBL" id="SKB61746.1"/>
    </source>
</evidence>
<evidence type="ECO:0000313" key="3">
    <source>
        <dbReference type="Proteomes" id="UP000190852"/>
    </source>
</evidence>
<dbReference type="EMBL" id="FUYQ01000013">
    <property type="protein sequence ID" value="SKB61746.1"/>
    <property type="molecule type" value="Genomic_DNA"/>
</dbReference>
<sequence length="76" mass="8172">MSQPTKTAVFKTARMVIKADNACRQSGLAVKVIPVPPSVSSDCGMCLEIAAAEVEPFKALMASLNIEMKIYDNNLI</sequence>
<protein>
    <recommendedName>
        <fullName evidence="1">Putative Se/S carrier protein-like domain-containing protein</fullName>
    </recommendedName>
</protein>